<proteinExistence type="inferred from homology"/>
<dbReference type="SUPFAM" id="SSF54791">
    <property type="entry name" value="Eukaryotic type KH-domain (KH-domain type I)"/>
    <property type="match status" value="1"/>
</dbReference>
<sequence>MGPIYIFLGAAIGFVAGMFFVNFQLKRRKESVELRVREMLEEAARQAESLKKEALLSAKEEVLREKQALEEEIQRKRKELQNLEGRLLRREEMLERRMEQLERSENALRKAQEALERERQEVEALKAREIQELSRIAGLSVEEAQRELLERVEKTLEYEVGLRIKEAEERAKKEAERIARDIVGQAIQRYAADFTVESTVSVVALPNDEMKGRIIGREGRNIRTFEMMTGVDLIIDDTPEAVIISCFDPIRREVARIALEKLIMDGRIHPARIEELIEKAKAQVEEKILQEGEQALFDTGIKNMNPELVKLLGKLYFRTSYGQNVLQHAKEVAHFASMMAAELGANVQVAKRAGLLHDIGKALDHEVEGPHARIGAELLGRYGERWEVIHAVEAHHGDVEPQTLEAVLVQAADAISASRPGARRESLEAYIKRLERLEKIADSFEGVEKAYAIQAGREVRIIVKPDRIDDAGAAKLARDVVKRIEKELEYPGQIKVTVIRETRAVEYAK</sequence>
<comment type="caution">
    <text evidence="9">The sequence shown here is derived from an EMBL/GenBank/DDBJ whole genome shotgun (WGS) entry which is preliminary data.</text>
</comment>
<comment type="subcellular location">
    <subcellularLocation>
        <location evidence="5">Cell membrane</location>
        <topology evidence="5">Single-pass membrane protein</topology>
    </subcellularLocation>
</comment>
<evidence type="ECO:0000256" key="1">
    <source>
        <dbReference type="ARBA" id="ARBA00022722"/>
    </source>
</evidence>
<evidence type="ECO:0000259" key="8">
    <source>
        <dbReference type="PROSITE" id="PS51831"/>
    </source>
</evidence>
<dbReference type="InterPro" id="IPR017705">
    <property type="entry name" value="Ribonuclease_Y"/>
</dbReference>
<dbReference type="GO" id="GO:0004521">
    <property type="term" value="F:RNA endonuclease activity"/>
    <property type="evidence" value="ECO:0007669"/>
    <property type="project" value="UniProtKB-UniRule"/>
</dbReference>
<dbReference type="InterPro" id="IPR004087">
    <property type="entry name" value="KH_dom"/>
</dbReference>
<dbReference type="PROSITE" id="PS51831">
    <property type="entry name" value="HD"/>
    <property type="match status" value="1"/>
</dbReference>
<dbReference type="InterPro" id="IPR022711">
    <property type="entry name" value="RNase_Y_N"/>
</dbReference>
<dbReference type="EMBL" id="DTFV01000115">
    <property type="protein sequence ID" value="HGI31214.1"/>
    <property type="molecule type" value="Genomic_DNA"/>
</dbReference>
<feature type="transmembrane region" description="Helical" evidence="5">
    <location>
        <begin position="6"/>
        <end position="25"/>
    </location>
</feature>
<keyword evidence="3 5" id="KW-0378">Hydrolase</keyword>
<dbReference type="CDD" id="cd00077">
    <property type="entry name" value="HDc"/>
    <property type="match status" value="1"/>
</dbReference>
<dbReference type="SUPFAM" id="SSF109604">
    <property type="entry name" value="HD-domain/PDEase-like"/>
    <property type="match status" value="1"/>
</dbReference>
<dbReference type="NCBIfam" id="TIGR00277">
    <property type="entry name" value="HDIG"/>
    <property type="match status" value="1"/>
</dbReference>
<dbReference type="Pfam" id="PF00013">
    <property type="entry name" value="KH_1"/>
    <property type="match status" value="1"/>
</dbReference>
<dbReference type="NCBIfam" id="TIGR03319">
    <property type="entry name" value="RNase_Y"/>
    <property type="match status" value="1"/>
</dbReference>
<keyword evidence="7" id="KW-0175">Coiled coil</keyword>
<evidence type="ECO:0000256" key="2">
    <source>
        <dbReference type="ARBA" id="ARBA00022759"/>
    </source>
</evidence>
<dbReference type="PROSITE" id="PS50084">
    <property type="entry name" value="KH_TYPE_1"/>
    <property type="match status" value="1"/>
</dbReference>
<dbReference type="InterPro" id="IPR006675">
    <property type="entry name" value="HDIG_dom"/>
</dbReference>
<dbReference type="InterPro" id="IPR003607">
    <property type="entry name" value="HD/PDEase_dom"/>
</dbReference>
<dbReference type="GO" id="GO:0003723">
    <property type="term" value="F:RNA binding"/>
    <property type="evidence" value="ECO:0007669"/>
    <property type="project" value="UniProtKB-UniRule"/>
</dbReference>
<feature type="coiled-coil region" evidence="7">
    <location>
        <begin position="22"/>
        <end position="132"/>
    </location>
</feature>
<evidence type="ECO:0000256" key="5">
    <source>
        <dbReference type="HAMAP-Rule" id="MF_00335"/>
    </source>
</evidence>
<dbReference type="AlphaFoldDB" id="A0A7V4DEM5"/>
<dbReference type="FunFam" id="1.10.3210.10:FF:000022">
    <property type="entry name" value="Ribonuclease Y"/>
    <property type="match status" value="1"/>
</dbReference>
<reference evidence="9" key="1">
    <citation type="journal article" date="2020" name="mSystems">
        <title>Genome- and Community-Level Interaction Insights into Carbon Utilization and Element Cycling Functions of Hydrothermarchaeota in Hydrothermal Sediment.</title>
        <authorList>
            <person name="Zhou Z."/>
            <person name="Liu Y."/>
            <person name="Xu W."/>
            <person name="Pan J."/>
            <person name="Luo Z.H."/>
            <person name="Li M."/>
        </authorList>
    </citation>
    <scope>NUCLEOTIDE SEQUENCE [LARGE SCALE GENOMIC DNA]</scope>
    <source>
        <strain evidence="9">SpSt-747</strain>
    </source>
</reference>
<feature type="domain" description="HD" evidence="8">
    <location>
        <begin position="325"/>
        <end position="418"/>
    </location>
</feature>
<evidence type="ECO:0000256" key="3">
    <source>
        <dbReference type="ARBA" id="ARBA00022801"/>
    </source>
</evidence>
<dbReference type="EC" id="3.1.-.-" evidence="5 6"/>
<comment type="function">
    <text evidence="5">Endoribonuclease that initiates mRNA decay.</text>
</comment>
<dbReference type="PANTHER" id="PTHR12826">
    <property type="entry name" value="RIBONUCLEASE Y"/>
    <property type="match status" value="1"/>
</dbReference>
<comment type="similarity">
    <text evidence="5">Belongs to the RNase Y family.</text>
</comment>
<dbReference type="GO" id="GO:0006402">
    <property type="term" value="P:mRNA catabolic process"/>
    <property type="evidence" value="ECO:0007669"/>
    <property type="project" value="UniProtKB-UniRule"/>
</dbReference>
<keyword evidence="5" id="KW-0812">Transmembrane</keyword>
<keyword evidence="5" id="KW-0472">Membrane</keyword>
<dbReference type="Gene3D" id="1.10.3210.10">
    <property type="entry name" value="Hypothetical protein af1432"/>
    <property type="match status" value="1"/>
</dbReference>
<dbReference type="GO" id="GO:0005886">
    <property type="term" value="C:plasma membrane"/>
    <property type="evidence" value="ECO:0007669"/>
    <property type="project" value="UniProtKB-SubCell"/>
</dbReference>
<dbReference type="InterPro" id="IPR004088">
    <property type="entry name" value="KH_dom_type_1"/>
</dbReference>
<dbReference type="InterPro" id="IPR036612">
    <property type="entry name" value="KH_dom_type_1_sf"/>
</dbReference>
<keyword evidence="5" id="KW-1133">Transmembrane helix</keyword>
<accession>A0A7V4DEM5</accession>
<keyword evidence="2 5" id="KW-0255">Endonuclease</keyword>
<evidence type="ECO:0000256" key="6">
    <source>
        <dbReference type="NCBIfam" id="TIGR03319"/>
    </source>
</evidence>
<organism evidence="9">
    <name type="scientific">Candidatus Caldatribacterium californiense</name>
    <dbReference type="NCBI Taxonomy" id="1454726"/>
    <lineage>
        <taxon>Bacteria</taxon>
        <taxon>Pseudomonadati</taxon>
        <taxon>Atribacterota</taxon>
        <taxon>Atribacteria</taxon>
        <taxon>Atribacterales</taxon>
        <taxon>Candidatus Caldatribacteriaceae</taxon>
        <taxon>Candidatus Caldatribacterium</taxon>
    </lineage>
</organism>
<dbReference type="SMART" id="SM00471">
    <property type="entry name" value="HDc"/>
    <property type="match status" value="1"/>
</dbReference>
<protein>
    <recommendedName>
        <fullName evidence="5 6">Ribonuclease Y</fullName>
        <shortName evidence="5">RNase Y</shortName>
        <ecNumber evidence="5 6">3.1.-.-</ecNumber>
    </recommendedName>
</protein>
<keyword evidence="4 5" id="KW-0694">RNA-binding</keyword>
<dbReference type="InterPro" id="IPR006674">
    <property type="entry name" value="HD_domain"/>
</dbReference>
<evidence type="ECO:0000256" key="7">
    <source>
        <dbReference type="SAM" id="Coils"/>
    </source>
</evidence>
<dbReference type="FunFam" id="3.30.1370.10:FF:000006">
    <property type="entry name" value="Ribonuclease Y"/>
    <property type="match status" value="1"/>
</dbReference>
<dbReference type="GO" id="GO:0016787">
    <property type="term" value="F:hydrolase activity"/>
    <property type="evidence" value="ECO:0007669"/>
    <property type="project" value="UniProtKB-KW"/>
</dbReference>
<dbReference type="Pfam" id="PF12072">
    <property type="entry name" value="RNase_Y_N"/>
    <property type="match status" value="1"/>
</dbReference>
<dbReference type="CDD" id="cd22431">
    <property type="entry name" value="KH-I_RNaseY"/>
    <property type="match status" value="1"/>
</dbReference>
<dbReference type="SMART" id="SM00322">
    <property type="entry name" value="KH"/>
    <property type="match status" value="1"/>
</dbReference>
<evidence type="ECO:0000256" key="4">
    <source>
        <dbReference type="ARBA" id="ARBA00022884"/>
    </source>
</evidence>
<dbReference type="PANTHER" id="PTHR12826:SF15">
    <property type="entry name" value="RIBONUCLEASE Y"/>
    <property type="match status" value="1"/>
</dbReference>
<evidence type="ECO:0000313" key="9">
    <source>
        <dbReference type="EMBL" id="HGI31214.1"/>
    </source>
</evidence>
<dbReference type="Gene3D" id="3.30.1370.10">
    <property type="entry name" value="K Homology domain, type 1"/>
    <property type="match status" value="1"/>
</dbReference>
<dbReference type="Pfam" id="PF01966">
    <property type="entry name" value="HD"/>
    <property type="match status" value="1"/>
</dbReference>
<keyword evidence="5" id="KW-1003">Cell membrane</keyword>
<keyword evidence="1 5" id="KW-0540">Nuclease</keyword>
<dbReference type="HAMAP" id="MF_00335">
    <property type="entry name" value="RNase_Y"/>
    <property type="match status" value="1"/>
</dbReference>
<name>A0A7V4DEM5_9BACT</name>
<gene>
    <name evidence="5 9" type="primary">rny</name>
    <name evidence="9" type="ORF">ENV30_07930</name>
</gene>